<feature type="compositionally biased region" description="Pro residues" evidence="3">
    <location>
        <begin position="122"/>
        <end position="144"/>
    </location>
</feature>
<dbReference type="GO" id="GO:0005524">
    <property type="term" value="F:ATP binding"/>
    <property type="evidence" value="ECO:0007669"/>
    <property type="project" value="UniProtKB-KW"/>
</dbReference>
<reference evidence="6" key="1">
    <citation type="journal article" date="2020" name="Cell">
        <title>Large-Scale Comparative Analyses of Tick Genomes Elucidate Their Genetic Diversity and Vector Capacities.</title>
        <authorList>
            <consortium name="Tick Genome and Microbiome Consortium (TIGMIC)"/>
            <person name="Jia N."/>
            <person name="Wang J."/>
            <person name="Shi W."/>
            <person name="Du L."/>
            <person name="Sun Y."/>
            <person name="Zhan W."/>
            <person name="Jiang J.F."/>
            <person name="Wang Q."/>
            <person name="Zhang B."/>
            <person name="Ji P."/>
            <person name="Bell-Sakyi L."/>
            <person name="Cui X.M."/>
            <person name="Yuan T.T."/>
            <person name="Jiang B.G."/>
            <person name="Yang W.F."/>
            <person name="Lam T.T."/>
            <person name="Chang Q.C."/>
            <person name="Ding S.J."/>
            <person name="Wang X.J."/>
            <person name="Zhu J.G."/>
            <person name="Ruan X.D."/>
            <person name="Zhao L."/>
            <person name="Wei J.T."/>
            <person name="Ye R.Z."/>
            <person name="Que T.C."/>
            <person name="Du C.H."/>
            <person name="Zhou Y.H."/>
            <person name="Cheng J.X."/>
            <person name="Dai P.F."/>
            <person name="Guo W.B."/>
            <person name="Han X.H."/>
            <person name="Huang E.J."/>
            <person name="Li L.F."/>
            <person name="Wei W."/>
            <person name="Gao Y.C."/>
            <person name="Liu J.Z."/>
            <person name="Shao H.Z."/>
            <person name="Wang X."/>
            <person name="Wang C.C."/>
            <person name="Yang T.C."/>
            <person name="Huo Q.B."/>
            <person name="Li W."/>
            <person name="Chen H.Y."/>
            <person name="Chen S.E."/>
            <person name="Zhou L.G."/>
            <person name="Ni X.B."/>
            <person name="Tian J.H."/>
            <person name="Sheng Y."/>
            <person name="Liu T."/>
            <person name="Pan Y.S."/>
            <person name="Xia L.Y."/>
            <person name="Li J."/>
            <person name="Zhao F."/>
            <person name="Cao W.C."/>
        </authorList>
    </citation>
    <scope>NUCLEOTIDE SEQUENCE</scope>
    <source>
        <strain evidence="6">Rmic-2018</strain>
    </source>
</reference>
<dbReference type="GO" id="GO:0016887">
    <property type="term" value="F:ATP hydrolysis activity"/>
    <property type="evidence" value="ECO:0007669"/>
    <property type="project" value="InterPro"/>
</dbReference>
<evidence type="ECO:0000256" key="1">
    <source>
        <dbReference type="ARBA" id="ARBA00022741"/>
    </source>
</evidence>
<dbReference type="SUPFAM" id="SSF52540">
    <property type="entry name" value="P-loop containing nucleoside triphosphate hydrolases"/>
    <property type="match status" value="1"/>
</dbReference>
<proteinExistence type="predicted"/>
<dbReference type="Proteomes" id="UP000821866">
    <property type="component" value="Chromosome 8"/>
</dbReference>
<evidence type="ECO:0000259" key="5">
    <source>
        <dbReference type="Pfam" id="PF17862"/>
    </source>
</evidence>
<dbReference type="VEuPathDB" id="VectorBase:LOC119179940"/>
<keyword evidence="1" id="KW-0547">Nucleotide-binding</keyword>
<evidence type="ECO:0000256" key="2">
    <source>
        <dbReference type="ARBA" id="ARBA00022840"/>
    </source>
</evidence>
<evidence type="ECO:0000256" key="3">
    <source>
        <dbReference type="SAM" id="MobiDB-lite"/>
    </source>
</evidence>
<dbReference type="InterPro" id="IPR041569">
    <property type="entry name" value="AAA_lid_3"/>
</dbReference>
<dbReference type="Pfam" id="PF17862">
    <property type="entry name" value="AAA_lid_3"/>
    <property type="match status" value="1"/>
</dbReference>
<feature type="domain" description="AAA ATPase AAA+ lid" evidence="5">
    <location>
        <begin position="62"/>
        <end position="103"/>
    </location>
</feature>
<dbReference type="EMBL" id="JABSTU010000010">
    <property type="protein sequence ID" value="KAH8019693.1"/>
    <property type="molecule type" value="Genomic_DNA"/>
</dbReference>
<sequence>MDGIEKLEDVIFVAATNRPDMIDQALMRPGRLDSIVYVPLPDFDTRKEILHLNLSKKPLEDDVNIEALASKTSGYSGAEVVAVCQEAALLALEEDIDATCIEDARDLWVCRELVRNLDAAAPSPPPPLPPKAKQRGPPPRPPSRPQGGYLSDDEDPGLAAKPLEHGDFVHIPAKTSLTNHDCNISFV</sequence>
<organism evidence="6 7">
    <name type="scientific">Rhipicephalus microplus</name>
    <name type="common">Cattle tick</name>
    <name type="synonym">Boophilus microplus</name>
    <dbReference type="NCBI Taxonomy" id="6941"/>
    <lineage>
        <taxon>Eukaryota</taxon>
        <taxon>Metazoa</taxon>
        <taxon>Ecdysozoa</taxon>
        <taxon>Arthropoda</taxon>
        <taxon>Chelicerata</taxon>
        <taxon>Arachnida</taxon>
        <taxon>Acari</taxon>
        <taxon>Parasitiformes</taxon>
        <taxon>Ixodida</taxon>
        <taxon>Ixodoidea</taxon>
        <taxon>Ixodidae</taxon>
        <taxon>Rhipicephalinae</taxon>
        <taxon>Rhipicephalus</taxon>
        <taxon>Boophilus</taxon>
    </lineage>
</organism>
<dbReference type="GO" id="GO:0005737">
    <property type="term" value="C:cytoplasm"/>
    <property type="evidence" value="ECO:0007669"/>
    <property type="project" value="TreeGrafter"/>
</dbReference>
<dbReference type="PANTHER" id="PTHR23077:SF27">
    <property type="entry name" value="ATPASE FAMILY GENE 2 PROTEIN HOMOLOG A"/>
    <property type="match status" value="1"/>
</dbReference>
<dbReference type="AlphaFoldDB" id="A0A9J6DC31"/>
<keyword evidence="7" id="KW-1185">Reference proteome</keyword>
<gene>
    <name evidence="6" type="ORF">HPB51_021015</name>
</gene>
<dbReference type="Gene3D" id="1.10.8.60">
    <property type="match status" value="1"/>
</dbReference>
<accession>A0A9J6DC31</accession>
<feature type="region of interest" description="Disordered" evidence="3">
    <location>
        <begin position="119"/>
        <end position="162"/>
    </location>
</feature>
<dbReference type="PANTHER" id="PTHR23077">
    <property type="entry name" value="AAA-FAMILY ATPASE"/>
    <property type="match status" value="1"/>
</dbReference>
<dbReference type="Pfam" id="PF00004">
    <property type="entry name" value="AAA"/>
    <property type="match status" value="1"/>
</dbReference>
<protein>
    <submittedName>
        <fullName evidence="6">Uncharacterized protein</fullName>
    </submittedName>
</protein>
<evidence type="ECO:0000313" key="7">
    <source>
        <dbReference type="Proteomes" id="UP000821866"/>
    </source>
</evidence>
<comment type="caution">
    <text evidence="6">The sequence shown here is derived from an EMBL/GenBank/DDBJ whole genome shotgun (WGS) entry which is preliminary data.</text>
</comment>
<dbReference type="Gene3D" id="3.40.50.300">
    <property type="entry name" value="P-loop containing nucleotide triphosphate hydrolases"/>
    <property type="match status" value="1"/>
</dbReference>
<evidence type="ECO:0000313" key="6">
    <source>
        <dbReference type="EMBL" id="KAH8019693.1"/>
    </source>
</evidence>
<feature type="domain" description="ATPase AAA-type core" evidence="4">
    <location>
        <begin position="1"/>
        <end position="40"/>
    </location>
</feature>
<dbReference type="InterPro" id="IPR003959">
    <property type="entry name" value="ATPase_AAA_core"/>
</dbReference>
<evidence type="ECO:0000259" key="4">
    <source>
        <dbReference type="Pfam" id="PF00004"/>
    </source>
</evidence>
<dbReference type="InterPro" id="IPR050168">
    <property type="entry name" value="AAA_ATPase_domain"/>
</dbReference>
<keyword evidence="2" id="KW-0067">ATP-binding</keyword>
<reference evidence="6" key="2">
    <citation type="submission" date="2021-09" db="EMBL/GenBank/DDBJ databases">
        <authorList>
            <person name="Jia N."/>
            <person name="Wang J."/>
            <person name="Shi W."/>
            <person name="Du L."/>
            <person name="Sun Y."/>
            <person name="Zhan W."/>
            <person name="Jiang J."/>
            <person name="Wang Q."/>
            <person name="Zhang B."/>
            <person name="Ji P."/>
            <person name="Sakyi L.B."/>
            <person name="Cui X."/>
            <person name="Yuan T."/>
            <person name="Jiang B."/>
            <person name="Yang W."/>
            <person name="Lam T.T.-Y."/>
            <person name="Chang Q."/>
            <person name="Ding S."/>
            <person name="Wang X."/>
            <person name="Zhu J."/>
            <person name="Ruan X."/>
            <person name="Zhao L."/>
            <person name="Wei J."/>
            <person name="Que T."/>
            <person name="Du C."/>
            <person name="Cheng J."/>
            <person name="Dai P."/>
            <person name="Han X."/>
            <person name="Huang E."/>
            <person name="Gao Y."/>
            <person name="Liu J."/>
            <person name="Shao H."/>
            <person name="Ye R."/>
            <person name="Li L."/>
            <person name="Wei W."/>
            <person name="Wang X."/>
            <person name="Wang C."/>
            <person name="Huo Q."/>
            <person name="Li W."/>
            <person name="Guo W."/>
            <person name="Chen H."/>
            <person name="Chen S."/>
            <person name="Zhou L."/>
            <person name="Zhou L."/>
            <person name="Ni X."/>
            <person name="Tian J."/>
            <person name="Zhou Y."/>
            <person name="Sheng Y."/>
            <person name="Liu T."/>
            <person name="Pan Y."/>
            <person name="Xia L."/>
            <person name="Li J."/>
            <person name="Zhao F."/>
            <person name="Cao W."/>
        </authorList>
    </citation>
    <scope>NUCLEOTIDE SEQUENCE</scope>
    <source>
        <strain evidence="6">Rmic-2018</strain>
        <tissue evidence="6">Larvae</tissue>
    </source>
</reference>
<dbReference type="InterPro" id="IPR027417">
    <property type="entry name" value="P-loop_NTPase"/>
</dbReference>
<name>A0A9J6DC31_RHIMP</name>